<accession>A0AB38XN72</accession>
<dbReference type="PANTHER" id="PTHR41282:SF1">
    <property type="entry name" value="CONSERVED TRANSMEMBRANE PROTEIN-RELATED"/>
    <property type="match status" value="1"/>
</dbReference>
<feature type="transmembrane region" description="Helical" evidence="1">
    <location>
        <begin position="126"/>
        <end position="146"/>
    </location>
</feature>
<evidence type="ECO:0000256" key="1">
    <source>
        <dbReference type="SAM" id="Phobius"/>
    </source>
</evidence>
<organism evidence="2 3">
    <name type="scientific">Winkia neuii subsp. anitrata</name>
    <dbReference type="NCBI Taxonomy" id="29318"/>
    <lineage>
        <taxon>Bacteria</taxon>
        <taxon>Bacillati</taxon>
        <taxon>Actinomycetota</taxon>
        <taxon>Actinomycetes</taxon>
        <taxon>Actinomycetales</taxon>
        <taxon>Actinomycetaceae</taxon>
        <taxon>Winkia</taxon>
    </lineage>
</organism>
<evidence type="ECO:0000313" key="3">
    <source>
        <dbReference type="Proteomes" id="UP001211044"/>
    </source>
</evidence>
<feature type="transmembrane region" description="Helical" evidence="1">
    <location>
        <begin position="101"/>
        <end position="119"/>
    </location>
</feature>
<feature type="transmembrane region" description="Helical" evidence="1">
    <location>
        <begin position="222"/>
        <end position="244"/>
    </location>
</feature>
<dbReference type="RefSeq" id="WP_004807463.1">
    <property type="nucleotide sequence ID" value="NZ_CP116394.1"/>
</dbReference>
<dbReference type="KEGG" id="wne:PIG85_08020"/>
<keyword evidence="1" id="KW-1133">Transmembrane helix</keyword>
<keyword evidence="1" id="KW-0472">Membrane</keyword>
<dbReference type="EMBL" id="CP116394">
    <property type="protein sequence ID" value="WCE45591.1"/>
    <property type="molecule type" value="Genomic_DNA"/>
</dbReference>
<evidence type="ECO:0000313" key="2">
    <source>
        <dbReference type="EMBL" id="WCE45591.1"/>
    </source>
</evidence>
<dbReference type="InterPro" id="IPR010539">
    <property type="entry name" value="BaxI_1-like"/>
</dbReference>
<feature type="transmembrane region" description="Helical" evidence="1">
    <location>
        <begin position="152"/>
        <end position="174"/>
    </location>
</feature>
<feature type="transmembrane region" description="Helical" evidence="1">
    <location>
        <begin position="265"/>
        <end position="285"/>
    </location>
</feature>
<keyword evidence="1" id="KW-0812">Transmembrane</keyword>
<gene>
    <name evidence="2" type="ORF">PIG85_08020</name>
</gene>
<feature type="transmembrane region" description="Helical" evidence="1">
    <location>
        <begin position="76"/>
        <end position="95"/>
    </location>
</feature>
<dbReference type="Pfam" id="PF12811">
    <property type="entry name" value="BaxI_1"/>
    <property type="match status" value="1"/>
</dbReference>
<protein>
    <submittedName>
        <fullName evidence="2">Bax inhibitor-1/YccA family protein</fullName>
    </submittedName>
</protein>
<sequence>MANPVINGVEQDLSKGRVAQQGYVPPQQGQFTQHSGYGTQSGHFSQQAPYGTGQGQYVGAPDRAITYEDVINKSGIMLGLLFLAGLGTAVASQYIPQLGGMAASIGAIGALIVSMFCIFKRTVSPGLFVAYSLLEGAALGGISYSFEYSFPGVVMQALVGTAAIFGVTLVLFRSGYVRGSSKMMKFALISLIGILVYSIASWLLTMFGVISNPVGLDSVRVMGIPLGVLVGLFAVIVGAICLILDFEVARQAVETGAQRSLAWRIAFGIVLDTVYIYIHLLRVLASMRND</sequence>
<dbReference type="PANTHER" id="PTHR41282">
    <property type="entry name" value="CONSERVED TRANSMEMBRANE PROTEIN-RELATED"/>
    <property type="match status" value="1"/>
</dbReference>
<reference evidence="2" key="1">
    <citation type="submission" date="2023-01" db="EMBL/GenBank/DDBJ databases">
        <title>Comparative Genomic Analysis of the Clinically-Derived Winkia Strain NY0527 Provides Evidence into the Taxonomic Reassignment of Winkia neuii and Characterizes Their Virulence Traits.</title>
        <authorList>
            <person name="Cai X."/>
            <person name="Peng Y."/>
            <person name="Li M."/>
            <person name="Qiu Y."/>
            <person name="Wang Y."/>
            <person name="Xu L."/>
            <person name="Hou Q."/>
        </authorList>
    </citation>
    <scope>NUCLEOTIDE SEQUENCE</scope>
    <source>
        <strain evidence="2">NY0527</strain>
    </source>
</reference>
<dbReference type="Proteomes" id="UP001211044">
    <property type="component" value="Chromosome"/>
</dbReference>
<proteinExistence type="predicted"/>
<name>A0AB38XN72_9ACTO</name>
<feature type="transmembrane region" description="Helical" evidence="1">
    <location>
        <begin position="186"/>
        <end position="210"/>
    </location>
</feature>
<dbReference type="AlphaFoldDB" id="A0AB38XN72"/>